<dbReference type="GO" id="GO:0006511">
    <property type="term" value="P:ubiquitin-dependent protein catabolic process"/>
    <property type="evidence" value="ECO:0007669"/>
    <property type="project" value="EnsemblMetazoa"/>
</dbReference>
<organism evidence="21">
    <name type="scientific">Strongyloides ratti</name>
    <name type="common">Parasitic roundworm</name>
    <dbReference type="NCBI Taxonomy" id="34506"/>
    <lineage>
        <taxon>Eukaryota</taxon>
        <taxon>Metazoa</taxon>
        <taxon>Ecdysozoa</taxon>
        <taxon>Nematoda</taxon>
        <taxon>Chromadorea</taxon>
        <taxon>Rhabditida</taxon>
        <taxon>Tylenchina</taxon>
        <taxon>Panagrolaimomorpha</taxon>
        <taxon>Strongyloidoidea</taxon>
        <taxon>Strongyloididae</taxon>
        <taxon>Strongyloides</taxon>
    </lineage>
</organism>
<accession>A0A090LF27</accession>
<evidence type="ECO:0000313" key="23">
    <source>
        <dbReference type="WBParaSite" id="SRAE_2000302900.1"/>
    </source>
</evidence>
<evidence type="ECO:0000256" key="8">
    <source>
        <dbReference type="ARBA" id="ARBA00022679"/>
    </source>
</evidence>
<dbReference type="SUPFAM" id="SSF57850">
    <property type="entry name" value="RING/U-box"/>
    <property type="match status" value="3"/>
</dbReference>
<dbReference type="WBParaSite" id="SRAE_2000302900.1">
    <property type="protein sequence ID" value="SRAE_2000302900.1"/>
    <property type="gene ID" value="WBGene00263249"/>
</dbReference>
<dbReference type="GO" id="GO:0008270">
    <property type="term" value="F:zinc ion binding"/>
    <property type="evidence" value="ECO:0007669"/>
    <property type="project" value="UniProtKB-KW"/>
</dbReference>
<dbReference type="Gene3D" id="3.10.20.90">
    <property type="entry name" value="Phosphatidylinositol 3-kinase Catalytic Subunit, Chain A, domain 1"/>
    <property type="match status" value="1"/>
</dbReference>
<evidence type="ECO:0000256" key="17">
    <source>
        <dbReference type="ARBA" id="ARBA00029442"/>
    </source>
</evidence>
<evidence type="ECO:0000256" key="3">
    <source>
        <dbReference type="ARBA" id="ARBA00004514"/>
    </source>
</evidence>
<feature type="domain" description="RING-type" evidence="20">
    <location>
        <begin position="168"/>
        <end position="381"/>
    </location>
</feature>
<evidence type="ECO:0000259" key="19">
    <source>
        <dbReference type="PROSITE" id="PS50053"/>
    </source>
</evidence>
<dbReference type="CTD" id="36380742"/>
<dbReference type="GO" id="GO:0031624">
    <property type="term" value="F:ubiquitin conjugating enzyme binding"/>
    <property type="evidence" value="ECO:0007669"/>
    <property type="project" value="EnsemblMetazoa"/>
</dbReference>
<dbReference type="InterPro" id="IPR044066">
    <property type="entry name" value="TRIAD_supradom"/>
</dbReference>
<dbReference type="Gene3D" id="1.20.120.1750">
    <property type="match status" value="1"/>
</dbReference>
<dbReference type="WormBase" id="SRAE_2000302900">
    <property type="protein sequence ID" value="SRP04727"/>
    <property type="gene ID" value="WBGene00263249"/>
</dbReference>
<evidence type="ECO:0000256" key="10">
    <source>
        <dbReference type="ARBA" id="ARBA00022737"/>
    </source>
</evidence>
<gene>
    <name evidence="21 23 24" type="ORF">SRAE_2000302900</name>
</gene>
<dbReference type="GO" id="GO:0005829">
    <property type="term" value="C:cytosol"/>
    <property type="evidence" value="ECO:0007669"/>
    <property type="project" value="UniProtKB-SubCell"/>
</dbReference>
<keyword evidence="9" id="KW-0479">Metal-binding</keyword>
<dbReference type="GO" id="GO:0009636">
    <property type="term" value="P:response to toxic substance"/>
    <property type="evidence" value="ECO:0007669"/>
    <property type="project" value="EnsemblMetazoa"/>
</dbReference>
<evidence type="ECO:0000256" key="14">
    <source>
        <dbReference type="ARBA" id="ARBA00022843"/>
    </source>
</evidence>
<dbReference type="PROSITE" id="PS50053">
    <property type="entry name" value="UBIQUITIN_2"/>
    <property type="match status" value="1"/>
</dbReference>
<dbReference type="GO" id="GO:0005741">
    <property type="term" value="C:mitochondrial outer membrane"/>
    <property type="evidence" value="ECO:0007669"/>
    <property type="project" value="EnsemblMetazoa"/>
</dbReference>
<evidence type="ECO:0000256" key="6">
    <source>
        <dbReference type="ARBA" id="ARBA00022490"/>
    </source>
</evidence>
<keyword evidence="7" id="KW-0597">Phosphoprotein</keyword>
<dbReference type="GO" id="GO:0000151">
    <property type="term" value="C:ubiquitin ligase complex"/>
    <property type="evidence" value="ECO:0007669"/>
    <property type="project" value="EnsemblMetazoa"/>
</dbReference>
<keyword evidence="22" id="KW-1185">Reference proteome</keyword>
<dbReference type="SMART" id="SM00647">
    <property type="entry name" value="IBR"/>
    <property type="match status" value="2"/>
</dbReference>
<comment type="catalytic activity">
    <reaction evidence="1">
        <text>[E2 ubiquitin-conjugating enzyme]-S-ubiquitinyl-L-cysteine + [acceptor protein]-L-lysine = [E2 ubiquitin-conjugating enzyme]-L-cysteine + [acceptor protein]-N(6)-ubiquitinyl-L-lysine.</text>
        <dbReference type="EC" id="2.3.2.31"/>
    </reaction>
</comment>
<dbReference type="OrthoDB" id="1431934at2759"/>
<dbReference type="STRING" id="34506.A0A090LF27"/>
<protein>
    <recommendedName>
        <fullName evidence="18">E3 ubiquitin-protein ligase parkin</fullName>
        <ecNumber evidence="5">2.3.2.31</ecNumber>
    </recommendedName>
</protein>
<dbReference type="Proteomes" id="UP000035682">
    <property type="component" value="Unplaced"/>
</dbReference>
<dbReference type="GO" id="GO:0051865">
    <property type="term" value="P:protein autoubiquitination"/>
    <property type="evidence" value="ECO:0007669"/>
    <property type="project" value="EnsemblMetazoa"/>
</dbReference>
<keyword evidence="6" id="KW-0963">Cytoplasm</keyword>
<dbReference type="InterPro" id="IPR002867">
    <property type="entry name" value="IBR_dom"/>
</dbReference>
<evidence type="ECO:0000256" key="15">
    <source>
        <dbReference type="ARBA" id="ARBA00023006"/>
    </source>
</evidence>
<dbReference type="PANTHER" id="PTHR11685">
    <property type="entry name" value="RBR FAMILY RING FINGER AND IBR DOMAIN-CONTAINING"/>
    <property type="match status" value="1"/>
</dbReference>
<dbReference type="GO" id="GO:0008340">
    <property type="term" value="P:determination of adult lifespan"/>
    <property type="evidence" value="ECO:0007669"/>
    <property type="project" value="EnsemblMetazoa"/>
</dbReference>
<proteinExistence type="inferred from homology"/>
<dbReference type="InterPro" id="IPR029071">
    <property type="entry name" value="Ubiquitin-like_domsf"/>
</dbReference>
<dbReference type="InterPro" id="IPR031127">
    <property type="entry name" value="E3_UB_ligase_RBR"/>
</dbReference>
<keyword evidence="11" id="KW-0863">Zinc-finger</keyword>
<dbReference type="InterPro" id="IPR000626">
    <property type="entry name" value="Ubiquitin-like_dom"/>
</dbReference>
<evidence type="ECO:0000256" key="11">
    <source>
        <dbReference type="ARBA" id="ARBA00022771"/>
    </source>
</evidence>
<dbReference type="OMA" id="CQWDHWF"/>
<keyword evidence="8" id="KW-0808">Transferase</keyword>
<dbReference type="Pfam" id="PF00240">
    <property type="entry name" value="ubiquitin"/>
    <property type="match status" value="1"/>
</dbReference>
<comment type="pathway">
    <text evidence="4">Protein modification; protein ubiquitination.</text>
</comment>
<dbReference type="GO" id="GO:0043025">
    <property type="term" value="C:neuronal cell body"/>
    <property type="evidence" value="ECO:0007669"/>
    <property type="project" value="EnsemblMetazoa"/>
</dbReference>
<dbReference type="RefSeq" id="XP_024507572.1">
    <property type="nucleotide sequence ID" value="XM_024654175.1"/>
</dbReference>
<evidence type="ECO:0000256" key="9">
    <source>
        <dbReference type="ARBA" id="ARBA00022723"/>
    </source>
</evidence>
<keyword evidence="10" id="KW-0677">Repeat</keyword>
<keyword evidence="15" id="KW-0072">Autophagy</keyword>
<comment type="subcellular location">
    <subcellularLocation>
        <location evidence="3">Cytoplasm</location>
        <location evidence="3">Cytosol</location>
    </subcellularLocation>
    <subcellularLocation>
        <location evidence="2">Mitochondrion</location>
    </subcellularLocation>
</comment>
<dbReference type="EMBL" id="LN609529">
    <property type="protein sequence ID" value="CEF68372.1"/>
    <property type="molecule type" value="Genomic_DNA"/>
</dbReference>
<comment type="similarity">
    <text evidence="17">Belongs to the RBR family. Parkin subfamily.</text>
</comment>
<dbReference type="PRINTS" id="PR01475">
    <property type="entry name" value="PARKIN"/>
</dbReference>
<reference evidence="23" key="2">
    <citation type="submission" date="2020-12" db="UniProtKB">
        <authorList>
            <consortium name="WormBaseParasite"/>
        </authorList>
    </citation>
    <scope>IDENTIFICATION</scope>
</reference>
<evidence type="ECO:0000256" key="18">
    <source>
        <dbReference type="ARBA" id="ARBA00029536"/>
    </source>
</evidence>
<evidence type="ECO:0000256" key="7">
    <source>
        <dbReference type="ARBA" id="ARBA00022553"/>
    </source>
</evidence>
<sequence length="381" mass="44037">MLTLNVNIIIRDENGICENSSKTFQISPEEEINSLVKQISTEEGKNVKLLFAGKLLNKHKRLIDYHLASSTKITAIVTNDVEDFEIISKESCNIEKSSQSLVKLFFAYCKKCDIVRMVSDPSNWNDLKKRFELYCFTCNDQKEANFYFKCQYCTNEAVGLKDYILNTKDKLCVICENNTNEVISLSCNDVICNFCFWAYIEDISERFGFVYRKEYGFTIACPIQGCNGCIEDVHMFYMLGNDVYKKYQKIATERFIAMQENTVFCPYPDCGDAFTAEEKEFIIQEGEEYGVPATIKCPSCNRTFCMSCSEIIGCVCFDNKYQDKKSRDVIEKICKKCPHCGAKTEKNEGCNALKCLICSTKWCWICETFFTEECRENHWFI</sequence>
<dbReference type="GO" id="GO:0000423">
    <property type="term" value="P:mitophagy"/>
    <property type="evidence" value="ECO:0007669"/>
    <property type="project" value="EnsemblMetazoa"/>
</dbReference>
<evidence type="ECO:0000259" key="20">
    <source>
        <dbReference type="PROSITE" id="PS51873"/>
    </source>
</evidence>
<dbReference type="GeneID" id="36380742"/>
<dbReference type="SUPFAM" id="SSF54236">
    <property type="entry name" value="Ubiquitin-like"/>
    <property type="match status" value="1"/>
</dbReference>
<dbReference type="EC" id="2.3.2.31" evidence="5"/>
<keyword evidence="12" id="KW-0833">Ubl conjugation pathway</keyword>
<name>A0A090LF27_STRRB</name>
<evidence type="ECO:0000313" key="21">
    <source>
        <dbReference type="EMBL" id="CEF68372.1"/>
    </source>
</evidence>
<evidence type="ECO:0000256" key="13">
    <source>
        <dbReference type="ARBA" id="ARBA00022833"/>
    </source>
</evidence>
<reference evidence="21 22" key="1">
    <citation type="submission" date="2014-09" db="EMBL/GenBank/DDBJ databases">
        <authorList>
            <person name="Martin A.A."/>
        </authorList>
    </citation>
    <scope>NUCLEOTIDE SEQUENCE</scope>
    <source>
        <strain evidence="22">ED321</strain>
        <strain evidence="21">ED321 Heterogonic</strain>
    </source>
</reference>
<dbReference type="GO" id="GO:1901075">
    <property type="term" value="P:negative regulation of engulfment of apoptotic cell"/>
    <property type="evidence" value="ECO:0007669"/>
    <property type="project" value="EnsemblMetazoa"/>
</dbReference>
<keyword evidence="13" id="KW-0862">Zinc</keyword>
<feature type="domain" description="Ubiquitin-like" evidence="19">
    <location>
        <begin position="6"/>
        <end position="78"/>
    </location>
</feature>
<evidence type="ECO:0000313" key="24">
    <source>
        <dbReference type="WormBase" id="SRAE_2000302900"/>
    </source>
</evidence>
<dbReference type="AlphaFoldDB" id="A0A090LF27"/>
<evidence type="ECO:0000256" key="16">
    <source>
        <dbReference type="ARBA" id="ARBA00023128"/>
    </source>
</evidence>
<dbReference type="InterPro" id="IPR003977">
    <property type="entry name" value="Parkin"/>
</dbReference>
<dbReference type="InterPro" id="IPR041170">
    <property type="entry name" value="Znf-RING_14"/>
</dbReference>
<dbReference type="Pfam" id="PF17978">
    <property type="entry name" value="zf-RING_14"/>
    <property type="match status" value="1"/>
</dbReference>
<dbReference type="GO" id="GO:0030336">
    <property type="term" value="P:negative regulation of cell migration"/>
    <property type="evidence" value="ECO:0007669"/>
    <property type="project" value="EnsemblMetazoa"/>
</dbReference>
<evidence type="ECO:0000256" key="12">
    <source>
        <dbReference type="ARBA" id="ARBA00022786"/>
    </source>
</evidence>
<evidence type="ECO:0000256" key="5">
    <source>
        <dbReference type="ARBA" id="ARBA00012251"/>
    </source>
</evidence>
<evidence type="ECO:0000256" key="2">
    <source>
        <dbReference type="ARBA" id="ARBA00004173"/>
    </source>
</evidence>
<evidence type="ECO:0000256" key="1">
    <source>
        <dbReference type="ARBA" id="ARBA00001798"/>
    </source>
</evidence>
<dbReference type="PROSITE" id="PS51873">
    <property type="entry name" value="TRIAD"/>
    <property type="match status" value="1"/>
</dbReference>
<evidence type="ECO:0000313" key="22">
    <source>
        <dbReference type="Proteomes" id="UP000035682"/>
    </source>
</evidence>
<evidence type="ECO:0000256" key="4">
    <source>
        <dbReference type="ARBA" id="ARBA00004906"/>
    </source>
</evidence>
<keyword evidence="16" id="KW-0496">Mitochondrion</keyword>
<dbReference type="GO" id="GO:0009893">
    <property type="term" value="P:positive regulation of metabolic process"/>
    <property type="evidence" value="ECO:0007669"/>
    <property type="project" value="UniProtKB-ARBA"/>
</dbReference>
<keyword evidence="14" id="KW-0832">Ubl conjugation</keyword>
<dbReference type="GO" id="GO:0061630">
    <property type="term" value="F:ubiquitin protein ligase activity"/>
    <property type="evidence" value="ECO:0007669"/>
    <property type="project" value="UniProtKB-EC"/>
</dbReference>